<dbReference type="AlphaFoldDB" id="A0A9Q1F9P1"/>
<name>A0A9Q1F9P1_SYNKA</name>
<protein>
    <submittedName>
        <fullName evidence="1">Uncharacterized protein</fullName>
    </submittedName>
</protein>
<dbReference type="EMBL" id="JAINUF010000007">
    <property type="protein sequence ID" value="KAJ8354009.1"/>
    <property type="molecule type" value="Genomic_DNA"/>
</dbReference>
<evidence type="ECO:0000313" key="1">
    <source>
        <dbReference type="EMBL" id="KAJ8354009.1"/>
    </source>
</evidence>
<keyword evidence="2" id="KW-1185">Reference proteome</keyword>
<reference evidence="1" key="1">
    <citation type="journal article" date="2023" name="Science">
        <title>Genome structures resolve the early diversification of teleost fishes.</title>
        <authorList>
            <person name="Parey E."/>
            <person name="Louis A."/>
            <person name="Montfort J."/>
            <person name="Bouchez O."/>
            <person name="Roques C."/>
            <person name="Iampietro C."/>
            <person name="Lluch J."/>
            <person name="Castinel A."/>
            <person name="Donnadieu C."/>
            <person name="Desvignes T."/>
            <person name="Floi Bucao C."/>
            <person name="Jouanno E."/>
            <person name="Wen M."/>
            <person name="Mejri S."/>
            <person name="Dirks R."/>
            <person name="Jansen H."/>
            <person name="Henkel C."/>
            <person name="Chen W.J."/>
            <person name="Zahm M."/>
            <person name="Cabau C."/>
            <person name="Klopp C."/>
            <person name="Thompson A.W."/>
            <person name="Robinson-Rechavi M."/>
            <person name="Braasch I."/>
            <person name="Lecointre G."/>
            <person name="Bobe J."/>
            <person name="Postlethwait J.H."/>
            <person name="Berthelot C."/>
            <person name="Roest Crollius H."/>
            <person name="Guiguen Y."/>
        </authorList>
    </citation>
    <scope>NUCLEOTIDE SEQUENCE</scope>
    <source>
        <strain evidence="1">WJC10195</strain>
    </source>
</reference>
<sequence length="187" mass="20954">MDHLALWWKCSPHTPGVGPLTARRHRGNHPVILQGQRVTGPDHNRRGHHSAGDGELASLMMHLLRGDARRRGTDQLWSLSSFYYPDRQQRLSAERLVVSPAGVMMRLKLCFGQLKGQLPPCTLVSWNQKQLTSIPLRFSVAYPSTAENRHSRHPIKELVSRPICSAFSEGDISGDLLTPAERGKLVQ</sequence>
<proteinExistence type="predicted"/>
<dbReference type="Proteomes" id="UP001152622">
    <property type="component" value="Chromosome 7"/>
</dbReference>
<evidence type="ECO:0000313" key="2">
    <source>
        <dbReference type="Proteomes" id="UP001152622"/>
    </source>
</evidence>
<gene>
    <name evidence="1" type="ORF">SKAU_G00215760</name>
</gene>
<comment type="caution">
    <text evidence="1">The sequence shown here is derived from an EMBL/GenBank/DDBJ whole genome shotgun (WGS) entry which is preliminary data.</text>
</comment>
<accession>A0A9Q1F9P1</accession>
<organism evidence="1 2">
    <name type="scientific">Synaphobranchus kaupii</name>
    <name type="common">Kaup's arrowtooth eel</name>
    <dbReference type="NCBI Taxonomy" id="118154"/>
    <lineage>
        <taxon>Eukaryota</taxon>
        <taxon>Metazoa</taxon>
        <taxon>Chordata</taxon>
        <taxon>Craniata</taxon>
        <taxon>Vertebrata</taxon>
        <taxon>Euteleostomi</taxon>
        <taxon>Actinopterygii</taxon>
        <taxon>Neopterygii</taxon>
        <taxon>Teleostei</taxon>
        <taxon>Anguilliformes</taxon>
        <taxon>Synaphobranchidae</taxon>
        <taxon>Synaphobranchus</taxon>
    </lineage>
</organism>